<dbReference type="GO" id="GO:0003677">
    <property type="term" value="F:DNA binding"/>
    <property type="evidence" value="ECO:0007669"/>
    <property type="project" value="UniProtKB-KW"/>
</dbReference>
<evidence type="ECO:0000256" key="1">
    <source>
        <dbReference type="ARBA" id="ARBA00022578"/>
    </source>
</evidence>
<feature type="region of interest" description="Disordered" evidence="4">
    <location>
        <begin position="132"/>
        <end position="153"/>
    </location>
</feature>
<name>D6TYL5_KTERA</name>
<dbReference type="Pfam" id="PF13610">
    <property type="entry name" value="DDE_Tnp_IS240"/>
    <property type="match status" value="2"/>
</dbReference>
<organism evidence="6 7">
    <name type="scientific">Ktedonobacter racemifer DSM 44963</name>
    <dbReference type="NCBI Taxonomy" id="485913"/>
    <lineage>
        <taxon>Bacteria</taxon>
        <taxon>Bacillati</taxon>
        <taxon>Chloroflexota</taxon>
        <taxon>Ktedonobacteria</taxon>
        <taxon>Ktedonobacterales</taxon>
        <taxon>Ktedonobacteraceae</taxon>
        <taxon>Ktedonobacter</taxon>
    </lineage>
</organism>
<dbReference type="RefSeq" id="WP_007917108.1">
    <property type="nucleotide sequence ID" value="NZ_ADVG01000003.1"/>
</dbReference>
<keyword evidence="2" id="KW-0238">DNA-binding</keyword>
<reference evidence="6 7" key="1">
    <citation type="journal article" date="2011" name="Stand. Genomic Sci.">
        <title>Non-contiguous finished genome sequence and contextual data of the filamentous soil bacterium Ktedonobacter racemifer type strain (SOSP1-21).</title>
        <authorList>
            <person name="Chang Y.J."/>
            <person name="Land M."/>
            <person name="Hauser L."/>
            <person name="Chertkov O."/>
            <person name="Del Rio T.G."/>
            <person name="Nolan M."/>
            <person name="Copeland A."/>
            <person name="Tice H."/>
            <person name="Cheng J.F."/>
            <person name="Lucas S."/>
            <person name="Han C."/>
            <person name="Goodwin L."/>
            <person name="Pitluck S."/>
            <person name="Ivanova N."/>
            <person name="Ovchinikova G."/>
            <person name="Pati A."/>
            <person name="Chen A."/>
            <person name="Palaniappan K."/>
            <person name="Mavromatis K."/>
            <person name="Liolios K."/>
            <person name="Brettin T."/>
            <person name="Fiebig A."/>
            <person name="Rohde M."/>
            <person name="Abt B."/>
            <person name="Goker M."/>
            <person name="Detter J.C."/>
            <person name="Woyke T."/>
            <person name="Bristow J."/>
            <person name="Eisen J.A."/>
            <person name="Markowitz V."/>
            <person name="Hugenholtz P."/>
            <person name="Kyrpides N.C."/>
            <person name="Klenk H.P."/>
            <person name="Lapidus A."/>
        </authorList>
    </citation>
    <scope>NUCLEOTIDE SEQUENCE [LARGE SCALE GENOMIC DNA]</scope>
    <source>
        <strain evidence="7">DSM 44963</strain>
    </source>
</reference>
<evidence type="ECO:0000256" key="4">
    <source>
        <dbReference type="SAM" id="MobiDB-lite"/>
    </source>
</evidence>
<evidence type="ECO:0000256" key="3">
    <source>
        <dbReference type="ARBA" id="ARBA00023172"/>
    </source>
</evidence>
<feature type="domain" description="DDE" evidence="5">
    <location>
        <begin position="152"/>
        <end position="234"/>
    </location>
</feature>
<evidence type="ECO:0000259" key="5">
    <source>
        <dbReference type="Pfam" id="PF13610"/>
    </source>
</evidence>
<dbReference type="InterPro" id="IPR032874">
    <property type="entry name" value="DDE_dom"/>
</dbReference>
<dbReference type="OrthoDB" id="4315389at2"/>
<evidence type="ECO:0000256" key="2">
    <source>
        <dbReference type="ARBA" id="ARBA00023125"/>
    </source>
</evidence>
<dbReference type="InParanoid" id="D6TYL5"/>
<dbReference type="eggNOG" id="COG3316">
    <property type="taxonomic scope" value="Bacteria"/>
</dbReference>
<proteinExistence type="predicted"/>
<sequence>MENTKLFKWRHFEAAIILLCVRWYLRYALSYRDLKEMMRERGLIHRPYHYFSLSSSNYAPELEKRCRPHLKAWNDSWKVDETYIKVKNVWMYLYRAMDSEGNTIEFLLSPTRDAEAAKRFFLKALHATTDSTPQAQQVASPTAPTVPTPTRRTPRVINVDKNVAYPKAIANLKAAEVLPQHVELRQVKYLNNLIEQDHRFLKRLTKPGMGFFTFETAWRTVQGFEVMNMIRKGQLQGVAKGDVKEQVTLIAKLFGVAG</sequence>
<keyword evidence="1" id="KW-0815">Transposition</keyword>
<feature type="domain" description="DDE" evidence="5">
    <location>
        <begin position="75"/>
        <end position="132"/>
    </location>
</feature>
<protein>
    <submittedName>
        <fullName evidence="6">Integrase catalytic region</fullName>
    </submittedName>
</protein>
<evidence type="ECO:0000313" key="7">
    <source>
        <dbReference type="Proteomes" id="UP000004508"/>
    </source>
</evidence>
<feature type="compositionally biased region" description="Low complexity" evidence="4">
    <location>
        <begin position="138"/>
        <end position="151"/>
    </location>
</feature>
<dbReference type="PANTHER" id="PTHR35528">
    <property type="entry name" value="BLL1675 PROTEIN"/>
    <property type="match status" value="1"/>
</dbReference>
<evidence type="ECO:0000313" key="6">
    <source>
        <dbReference type="EMBL" id="EFH85090.1"/>
    </source>
</evidence>
<dbReference type="InterPro" id="IPR047930">
    <property type="entry name" value="Transpos_IS6"/>
</dbReference>
<dbReference type="EMBL" id="ADVG01000003">
    <property type="protein sequence ID" value="EFH85090.1"/>
    <property type="molecule type" value="Genomic_DNA"/>
</dbReference>
<dbReference type="Proteomes" id="UP000004508">
    <property type="component" value="Unassembled WGS sequence"/>
</dbReference>
<dbReference type="NCBIfam" id="NF033587">
    <property type="entry name" value="transpos_IS6"/>
    <property type="match status" value="1"/>
</dbReference>
<keyword evidence="3" id="KW-0233">DNA recombination</keyword>
<accession>D6TYL5</accession>
<dbReference type="InterPro" id="IPR052183">
    <property type="entry name" value="IS_Transposase"/>
</dbReference>
<dbReference type="AlphaFoldDB" id="D6TYL5"/>
<dbReference type="GO" id="GO:0006310">
    <property type="term" value="P:DNA recombination"/>
    <property type="evidence" value="ECO:0007669"/>
    <property type="project" value="UniProtKB-KW"/>
</dbReference>
<keyword evidence="7" id="KW-1185">Reference proteome</keyword>
<gene>
    <name evidence="6" type="ORF">Krac_6245</name>
</gene>
<dbReference type="GO" id="GO:0032196">
    <property type="term" value="P:transposition"/>
    <property type="evidence" value="ECO:0007669"/>
    <property type="project" value="UniProtKB-KW"/>
</dbReference>
<dbReference type="PANTHER" id="PTHR35528:SF3">
    <property type="entry name" value="BLL1675 PROTEIN"/>
    <property type="match status" value="1"/>
</dbReference>
<comment type="caution">
    <text evidence="6">The sequence shown here is derived from an EMBL/GenBank/DDBJ whole genome shotgun (WGS) entry which is preliminary data.</text>
</comment>